<evidence type="ECO:0000313" key="2">
    <source>
        <dbReference type="EMBL" id="EYC09959.1"/>
    </source>
</evidence>
<reference evidence="3" key="1">
    <citation type="journal article" date="2015" name="Nat. Genet.">
        <title>The genome and transcriptome of the zoonotic hookworm Ancylostoma ceylanicum identify infection-specific gene families.</title>
        <authorList>
            <person name="Schwarz E.M."/>
            <person name="Hu Y."/>
            <person name="Antoshechkin I."/>
            <person name="Miller M.M."/>
            <person name="Sternberg P.W."/>
            <person name="Aroian R.V."/>
        </authorList>
    </citation>
    <scope>NUCLEOTIDE SEQUENCE</scope>
    <source>
        <strain evidence="3">HY135</strain>
    </source>
</reference>
<evidence type="ECO:0000313" key="3">
    <source>
        <dbReference type="Proteomes" id="UP000024635"/>
    </source>
</evidence>
<gene>
    <name evidence="2" type="primary">Acey_s0058.g2910</name>
    <name evidence="2" type="ORF">Y032_0058g2910</name>
</gene>
<dbReference type="AlphaFoldDB" id="A0A016U3U4"/>
<proteinExistence type="predicted"/>
<sequence length="89" mass="10120">MKFNRDATSGSICFEKLFTASLAMFLRLCMPLNTADLAVWISKCDRIYFLDEVLYEAGLRIRCSSPAEAVQRRPKLATDSERPESDIQP</sequence>
<feature type="region of interest" description="Disordered" evidence="1">
    <location>
        <begin position="66"/>
        <end position="89"/>
    </location>
</feature>
<dbReference type="EMBL" id="JARK01001394">
    <property type="protein sequence ID" value="EYC09959.1"/>
    <property type="molecule type" value="Genomic_DNA"/>
</dbReference>
<organism evidence="2 3">
    <name type="scientific">Ancylostoma ceylanicum</name>
    <dbReference type="NCBI Taxonomy" id="53326"/>
    <lineage>
        <taxon>Eukaryota</taxon>
        <taxon>Metazoa</taxon>
        <taxon>Ecdysozoa</taxon>
        <taxon>Nematoda</taxon>
        <taxon>Chromadorea</taxon>
        <taxon>Rhabditida</taxon>
        <taxon>Rhabditina</taxon>
        <taxon>Rhabditomorpha</taxon>
        <taxon>Strongyloidea</taxon>
        <taxon>Ancylostomatidae</taxon>
        <taxon>Ancylostomatinae</taxon>
        <taxon>Ancylostoma</taxon>
    </lineage>
</organism>
<protein>
    <submittedName>
        <fullName evidence="2">Uncharacterized protein</fullName>
    </submittedName>
</protein>
<accession>A0A016U3U4</accession>
<name>A0A016U3U4_9BILA</name>
<comment type="caution">
    <text evidence="2">The sequence shown here is derived from an EMBL/GenBank/DDBJ whole genome shotgun (WGS) entry which is preliminary data.</text>
</comment>
<feature type="compositionally biased region" description="Basic and acidic residues" evidence="1">
    <location>
        <begin position="76"/>
        <end position="89"/>
    </location>
</feature>
<dbReference type="Proteomes" id="UP000024635">
    <property type="component" value="Unassembled WGS sequence"/>
</dbReference>
<evidence type="ECO:0000256" key="1">
    <source>
        <dbReference type="SAM" id="MobiDB-lite"/>
    </source>
</evidence>
<keyword evidence="3" id="KW-1185">Reference proteome</keyword>